<dbReference type="InParanoid" id="A0A2K3CQA8"/>
<dbReference type="AlphaFoldDB" id="A0A2K3CQA8"/>
<dbReference type="Proteomes" id="UP000006906">
    <property type="component" value="Chromosome 17"/>
</dbReference>
<feature type="region of interest" description="Disordered" evidence="1">
    <location>
        <begin position="345"/>
        <end position="368"/>
    </location>
</feature>
<protein>
    <submittedName>
        <fullName evidence="2">Uncharacterized protein</fullName>
    </submittedName>
</protein>
<evidence type="ECO:0000313" key="2">
    <source>
        <dbReference type="EMBL" id="PNW70469.1"/>
    </source>
</evidence>
<keyword evidence="3" id="KW-1185">Reference proteome</keyword>
<sequence>MLHSAHTARRLLAASQRSGPKRCVVVAPGRCPAHKCVRTNVVANSSTAARSAVSSAQGLFATQPIPTELDGQGAAVNNAPPSEPMNNLTRLAAANQSCQVLEALSNTARLLRSQADPATRTLDSVTLQALFQNGYDTLVALLQALPMCPGAYSPAAVIPETCITLFHTHNVLLSAAYASNQDLDVYTELIQAGLGLYLLKAPRSSGFSCSNGQLDAILDSLAHQDLWTFQRLLWLRILPSIAKWDSMQDFMSVIDSCELHAQSALRVAMQAAADASAAASATSNSTNSAAMESRSWTSTAATTTTTTRGSAHTSYAVYANGSLGNVYGAAATSVATAFTADAVGERASSGSSTSTSGRATGTSNDRRSEHDEYLCLMSECIRAAFDGAAVRGLAAAEQPYIAARELLDAAAAFDKRQRAPSTPPALRYTFIPNPTWLSHVAAAGVEARLVPMSIDPEQTIQLLRDLDAMAPKPLEPHGAANRWLDAKGQAAVEGAVLRHTASHAWTEEQALQVLQVLAGKCRSPPSDALCGLVEGLLFTCADAKEDLGFLCTLLQDACDLVDSRGAAALSPAHTSMVRVVLNRAICLVGSASNEGTAIFPTTPASSSSGAGAGVPSWRNRDFMFNSYPRLLAAARKFDYPLQAFRLDEYAAELYNHLAAQPGHELVAVGPEGLMRALAAVAGTPCCRDPQFAAAFERACLNVVSVQFAVGYTHPKRWLGLLKRTAEALAFPMPDLAAAVKAMMVRLCDSRRHTSYFWDMLPLVGALERRAAEAVGKPQAAEAPAVGWTPVAELPASGLGQGSSAAAGSGARYAKGVTAVPGRRGSPGSRLVGGRHTVNTVSKSAASSIGATSSTSQRAIIPPPDLTRYLVSEEEFAAWCEELGQRLALHMAMATDKDRAAQLSVLGISV</sequence>
<dbReference type="EMBL" id="CM008978">
    <property type="protein sequence ID" value="PNW70469.1"/>
    <property type="molecule type" value="Genomic_DNA"/>
</dbReference>
<evidence type="ECO:0000256" key="1">
    <source>
        <dbReference type="SAM" id="MobiDB-lite"/>
    </source>
</evidence>
<name>A0A2K3CQA8_CHLRE</name>
<dbReference type="Gramene" id="PNW70469">
    <property type="protein sequence ID" value="PNW70469"/>
    <property type="gene ID" value="CHLRE_17g721200v5"/>
</dbReference>
<accession>A0A2K3CQA8</accession>
<feature type="compositionally biased region" description="Low complexity" evidence="1">
    <location>
        <begin position="345"/>
        <end position="363"/>
    </location>
</feature>
<feature type="region of interest" description="Disordered" evidence="1">
    <location>
        <begin position="283"/>
        <end position="304"/>
    </location>
</feature>
<dbReference type="RefSeq" id="XP_042914720.1">
    <property type="nucleotide sequence ID" value="XM_043072261.1"/>
</dbReference>
<evidence type="ECO:0000313" key="3">
    <source>
        <dbReference type="Proteomes" id="UP000006906"/>
    </source>
</evidence>
<dbReference type="PaxDb" id="3055-EDP00369"/>
<dbReference type="ExpressionAtlas" id="A0A2K3CQA8">
    <property type="expression patterns" value="differential"/>
</dbReference>
<gene>
    <name evidence="2" type="ORF">CHLRE_17g721200v5</name>
</gene>
<dbReference type="KEGG" id="cre:CHLRE_17g721200v5"/>
<organism evidence="2 3">
    <name type="scientific">Chlamydomonas reinhardtii</name>
    <name type="common">Chlamydomonas smithii</name>
    <dbReference type="NCBI Taxonomy" id="3055"/>
    <lineage>
        <taxon>Eukaryota</taxon>
        <taxon>Viridiplantae</taxon>
        <taxon>Chlorophyta</taxon>
        <taxon>core chlorophytes</taxon>
        <taxon>Chlorophyceae</taxon>
        <taxon>CS clade</taxon>
        <taxon>Chlamydomonadales</taxon>
        <taxon>Chlamydomonadaceae</taxon>
        <taxon>Chlamydomonas</taxon>
    </lineage>
</organism>
<proteinExistence type="predicted"/>
<dbReference type="GeneID" id="5722690"/>
<reference evidence="2 3" key="1">
    <citation type="journal article" date="2007" name="Science">
        <title>The Chlamydomonas genome reveals the evolution of key animal and plant functions.</title>
        <authorList>
            <person name="Merchant S.S."/>
            <person name="Prochnik S.E."/>
            <person name="Vallon O."/>
            <person name="Harris E.H."/>
            <person name="Karpowicz S.J."/>
            <person name="Witman G.B."/>
            <person name="Terry A."/>
            <person name="Salamov A."/>
            <person name="Fritz-Laylin L.K."/>
            <person name="Marechal-Drouard L."/>
            <person name="Marshall W.F."/>
            <person name="Qu L.H."/>
            <person name="Nelson D.R."/>
            <person name="Sanderfoot A.A."/>
            <person name="Spalding M.H."/>
            <person name="Kapitonov V.V."/>
            <person name="Ren Q."/>
            <person name="Ferris P."/>
            <person name="Lindquist E."/>
            <person name="Shapiro H."/>
            <person name="Lucas S.M."/>
            <person name="Grimwood J."/>
            <person name="Schmutz J."/>
            <person name="Cardol P."/>
            <person name="Cerutti H."/>
            <person name="Chanfreau G."/>
            <person name="Chen C.L."/>
            <person name="Cognat V."/>
            <person name="Croft M.T."/>
            <person name="Dent R."/>
            <person name="Dutcher S."/>
            <person name="Fernandez E."/>
            <person name="Fukuzawa H."/>
            <person name="Gonzalez-Ballester D."/>
            <person name="Gonzalez-Halphen D."/>
            <person name="Hallmann A."/>
            <person name="Hanikenne M."/>
            <person name="Hippler M."/>
            <person name="Inwood W."/>
            <person name="Jabbari K."/>
            <person name="Kalanon M."/>
            <person name="Kuras R."/>
            <person name="Lefebvre P.A."/>
            <person name="Lemaire S.D."/>
            <person name="Lobanov A.V."/>
            <person name="Lohr M."/>
            <person name="Manuell A."/>
            <person name="Meier I."/>
            <person name="Mets L."/>
            <person name="Mittag M."/>
            <person name="Mittelmeier T."/>
            <person name="Moroney J.V."/>
            <person name="Moseley J."/>
            <person name="Napoli C."/>
            <person name="Nedelcu A.M."/>
            <person name="Niyogi K."/>
            <person name="Novoselov S.V."/>
            <person name="Paulsen I.T."/>
            <person name="Pazour G."/>
            <person name="Purton S."/>
            <person name="Ral J.P."/>
            <person name="Riano-Pachon D.M."/>
            <person name="Riekhof W."/>
            <person name="Rymarquis L."/>
            <person name="Schroda M."/>
            <person name="Stern D."/>
            <person name="Umen J."/>
            <person name="Willows R."/>
            <person name="Wilson N."/>
            <person name="Zimmer S.L."/>
            <person name="Allmer J."/>
            <person name="Balk J."/>
            <person name="Bisova K."/>
            <person name="Chen C.J."/>
            <person name="Elias M."/>
            <person name="Gendler K."/>
            <person name="Hauser C."/>
            <person name="Lamb M.R."/>
            <person name="Ledford H."/>
            <person name="Long J.C."/>
            <person name="Minagawa J."/>
            <person name="Page M.D."/>
            <person name="Pan J."/>
            <person name="Pootakham W."/>
            <person name="Roje S."/>
            <person name="Rose A."/>
            <person name="Stahlberg E."/>
            <person name="Terauchi A.M."/>
            <person name="Yang P."/>
            <person name="Ball S."/>
            <person name="Bowler C."/>
            <person name="Dieckmann C.L."/>
            <person name="Gladyshev V.N."/>
            <person name="Green P."/>
            <person name="Jorgensen R."/>
            <person name="Mayfield S."/>
            <person name="Mueller-Roeber B."/>
            <person name="Rajamani S."/>
            <person name="Sayre R.T."/>
            <person name="Brokstein P."/>
            <person name="Dubchak I."/>
            <person name="Goodstein D."/>
            <person name="Hornick L."/>
            <person name="Huang Y.W."/>
            <person name="Jhaveri J."/>
            <person name="Luo Y."/>
            <person name="Martinez D."/>
            <person name="Ngau W.C."/>
            <person name="Otillar B."/>
            <person name="Poliakov A."/>
            <person name="Porter A."/>
            <person name="Szajkowski L."/>
            <person name="Werner G."/>
            <person name="Zhou K."/>
            <person name="Grigoriev I.V."/>
            <person name="Rokhsar D.S."/>
            <person name="Grossman A.R."/>
        </authorList>
    </citation>
    <scope>NUCLEOTIDE SEQUENCE [LARGE SCALE GENOMIC DNA]</scope>
    <source>
        <strain evidence="3">CC-503</strain>
    </source>
</reference>
<dbReference type="OrthoDB" id="535807at2759"/>